<proteinExistence type="predicted"/>
<dbReference type="AlphaFoldDB" id="A0A0E9UC61"/>
<sequence>MLQRHRPPVRAYRMLQRYYPSVDIRVSRSSKVSSQPRPCIPQEPYHLTVHRRTYPRIGLHRM</sequence>
<name>A0A0E9UC61_ANGAN</name>
<organism evidence="1">
    <name type="scientific">Anguilla anguilla</name>
    <name type="common">European freshwater eel</name>
    <name type="synonym">Muraena anguilla</name>
    <dbReference type="NCBI Taxonomy" id="7936"/>
    <lineage>
        <taxon>Eukaryota</taxon>
        <taxon>Metazoa</taxon>
        <taxon>Chordata</taxon>
        <taxon>Craniata</taxon>
        <taxon>Vertebrata</taxon>
        <taxon>Euteleostomi</taxon>
        <taxon>Actinopterygii</taxon>
        <taxon>Neopterygii</taxon>
        <taxon>Teleostei</taxon>
        <taxon>Anguilliformes</taxon>
        <taxon>Anguillidae</taxon>
        <taxon>Anguilla</taxon>
    </lineage>
</organism>
<accession>A0A0E9UC61</accession>
<reference evidence="1" key="1">
    <citation type="submission" date="2014-11" db="EMBL/GenBank/DDBJ databases">
        <authorList>
            <person name="Amaro Gonzalez C."/>
        </authorList>
    </citation>
    <scope>NUCLEOTIDE SEQUENCE</scope>
</reference>
<dbReference type="EMBL" id="GBXM01045797">
    <property type="protein sequence ID" value="JAH62780.1"/>
    <property type="molecule type" value="Transcribed_RNA"/>
</dbReference>
<evidence type="ECO:0000313" key="1">
    <source>
        <dbReference type="EMBL" id="JAH62780.1"/>
    </source>
</evidence>
<protein>
    <submittedName>
        <fullName evidence="1">Uncharacterized protein</fullName>
    </submittedName>
</protein>
<reference evidence="1" key="2">
    <citation type="journal article" date="2015" name="Fish Shellfish Immunol.">
        <title>Early steps in the European eel (Anguilla anguilla)-Vibrio vulnificus interaction in the gills: Role of the RtxA13 toxin.</title>
        <authorList>
            <person name="Callol A."/>
            <person name="Pajuelo D."/>
            <person name="Ebbesson L."/>
            <person name="Teles M."/>
            <person name="MacKenzie S."/>
            <person name="Amaro C."/>
        </authorList>
    </citation>
    <scope>NUCLEOTIDE SEQUENCE</scope>
</reference>